<name>Q18440_CAEEL</name>
<evidence type="ECO:0000313" key="2">
    <source>
        <dbReference type="Proteomes" id="UP000001940"/>
    </source>
</evidence>
<dbReference type="Bgee" id="WBGene00016402">
    <property type="expression patterns" value="Expressed in germ line (C elegans) and 2 other cell types or tissues"/>
</dbReference>
<dbReference type="AlphaFoldDB" id="Q18440"/>
<evidence type="ECO:0000313" key="3">
    <source>
        <dbReference type="WormBase" id="C34D4.10"/>
    </source>
</evidence>
<evidence type="ECO:0000313" key="1">
    <source>
        <dbReference type="EMBL" id="CCD66604.1"/>
    </source>
</evidence>
<dbReference type="OMA" id="LAPICIR"/>
<dbReference type="PIR" id="T29278">
    <property type="entry name" value="T29278"/>
</dbReference>
<dbReference type="eggNOG" id="ENOG502TF8A">
    <property type="taxonomic scope" value="Eukaryota"/>
</dbReference>
<dbReference type="SMR" id="Q18440"/>
<dbReference type="CTD" id="183208"/>
<sequence length="362" mass="41784">MNVYRKCPKKHLGKRLLLLSPFLILLIVMMGGIVFNTEEKQERYLTPEEQEAEFKSIIATVNFLFRQRKRDELQNVAIILKSTSLEDTNRWLFDIEAQRKSRNDLPLYIYPEINNLTEYKELKKLKLTFENVKILMVHNGSAVISDVLKNPLVGFLIEVNDTQHIGDDFGDFYYLGQEVMKLDRNVECVCGGISYQRPEYLQLSQDNIFWPVGVETCDIGIMRSRTDFKPLGSLDPLLDYPALAPICIRPEVPRISSDAEHVTNKSIGVNKFDAKLFTASKMNETVMLDLKAAKPMAMQDWNNLEKEDINGIYKFPFSGSEELSHYFGENDFQKILDQRGYDNIIPMFVHGRKVYIVPTTSM</sequence>
<accession>Q18440</accession>
<reference evidence="1 2" key="1">
    <citation type="journal article" date="1998" name="Science">
        <title>Genome sequence of the nematode C. elegans: a platform for investigating biology.</title>
        <authorList>
            <consortium name="The C. elegans sequencing consortium"/>
            <person name="Sulson J.E."/>
            <person name="Waterston R."/>
        </authorList>
    </citation>
    <scope>NUCLEOTIDE SEQUENCE [LARGE SCALE GENOMIC DNA]</scope>
    <source>
        <strain evidence="1 2">Bristol N2</strain>
    </source>
</reference>
<dbReference type="WormBase" id="C34D4.10">
    <property type="protein sequence ID" value="CE17504"/>
    <property type="gene ID" value="WBGene00016402"/>
</dbReference>
<dbReference type="Proteomes" id="UP000001940">
    <property type="component" value="Chromosome IV"/>
</dbReference>
<dbReference type="UCSC" id="C34D4.10">
    <property type="organism name" value="c. elegans"/>
</dbReference>
<dbReference type="OrthoDB" id="10572203at2759"/>
<keyword evidence="2" id="KW-1185">Reference proteome</keyword>
<dbReference type="AGR" id="WB:WBGene00016402"/>
<dbReference type="EMBL" id="BX284604">
    <property type="protein sequence ID" value="CCD66604.1"/>
    <property type="molecule type" value="Genomic_DNA"/>
</dbReference>
<dbReference type="PaxDb" id="6239-C34D4.10"/>
<protein>
    <submittedName>
        <fullName evidence="1">CHASE2 domain-containing protein</fullName>
    </submittedName>
</protein>
<proteinExistence type="predicted"/>
<dbReference type="KEGG" id="cel:CELE_C34D4.10"/>
<dbReference type="HOGENOM" id="CLU_765555_0_0_1"/>
<organism evidence="1 2">
    <name type="scientific">Caenorhabditis elegans</name>
    <dbReference type="NCBI Taxonomy" id="6239"/>
    <lineage>
        <taxon>Eukaryota</taxon>
        <taxon>Metazoa</taxon>
        <taxon>Ecdysozoa</taxon>
        <taxon>Nematoda</taxon>
        <taxon>Chromadorea</taxon>
        <taxon>Rhabditida</taxon>
        <taxon>Rhabditina</taxon>
        <taxon>Rhabditomorpha</taxon>
        <taxon>Rhabditoidea</taxon>
        <taxon>Rhabditidae</taxon>
        <taxon>Peloderinae</taxon>
        <taxon>Caenorhabditis</taxon>
    </lineage>
</organism>
<dbReference type="GeneID" id="183208"/>
<dbReference type="InParanoid" id="Q18440"/>
<dbReference type="RefSeq" id="NP_501115.1">
    <property type="nucleotide sequence ID" value="NM_068714.2"/>
</dbReference>
<gene>
    <name evidence="1 3" type="ORF">C34D4.10</name>
    <name evidence="1" type="ORF">CELE_C34D4.10</name>
</gene>